<organism evidence="1 2">
    <name type="scientific">Fusarium venenatum</name>
    <dbReference type="NCBI Taxonomy" id="56646"/>
    <lineage>
        <taxon>Eukaryota</taxon>
        <taxon>Fungi</taxon>
        <taxon>Dikarya</taxon>
        <taxon>Ascomycota</taxon>
        <taxon>Pezizomycotina</taxon>
        <taxon>Sordariomycetes</taxon>
        <taxon>Hypocreomycetidae</taxon>
        <taxon>Hypocreales</taxon>
        <taxon>Nectriaceae</taxon>
        <taxon>Fusarium</taxon>
    </lineage>
</organism>
<proteinExistence type="predicted"/>
<evidence type="ECO:0000313" key="2">
    <source>
        <dbReference type="Proteomes" id="UP000245910"/>
    </source>
</evidence>
<accession>A0A2L2T6J0</accession>
<name>A0A2L2T6J0_9HYPO</name>
<dbReference type="AlphaFoldDB" id="A0A2L2T6J0"/>
<evidence type="ECO:0000313" key="1">
    <source>
        <dbReference type="EMBL" id="CEI41804.1"/>
    </source>
</evidence>
<dbReference type="Proteomes" id="UP000245910">
    <property type="component" value="Chromosome IIII"/>
</dbReference>
<reference evidence="2" key="1">
    <citation type="submission" date="2014-10" db="EMBL/GenBank/DDBJ databases">
        <authorList>
            <person name="King R."/>
        </authorList>
    </citation>
    <scope>NUCLEOTIDE SEQUENCE [LARGE SCALE GENOMIC DNA]</scope>
    <source>
        <strain evidence="2">A3/5</strain>
    </source>
</reference>
<dbReference type="EMBL" id="LN649232">
    <property type="protein sequence ID" value="CEI41804.1"/>
    <property type="molecule type" value="Genomic_DNA"/>
</dbReference>
<sequence>MTEIQRHFSTKEEQRNYIASVITLLREMFHGNPCDRLSPS</sequence>
<protein>
    <submittedName>
        <fullName evidence="1">Uncharacterized protein</fullName>
    </submittedName>
</protein>
<keyword evidence="2" id="KW-1185">Reference proteome</keyword>